<accession>A0AA40ANI2</accession>
<reference evidence="1" key="1">
    <citation type="submission" date="2023-06" db="EMBL/GenBank/DDBJ databases">
        <title>Genome-scale phylogeny and comparative genomics of the fungal order Sordariales.</title>
        <authorList>
            <consortium name="Lawrence Berkeley National Laboratory"/>
            <person name="Hensen N."/>
            <person name="Bonometti L."/>
            <person name="Westerberg I."/>
            <person name="Brannstrom I.O."/>
            <person name="Guillou S."/>
            <person name="Cros-Aarteil S."/>
            <person name="Calhoun S."/>
            <person name="Haridas S."/>
            <person name="Kuo A."/>
            <person name="Mondo S."/>
            <person name="Pangilinan J."/>
            <person name="Riley R."/>
            <person name="Labutti K."/>
            <person name="Andreopoulos B."/>
            <person name="Lipzen A."/>
            <person name="Chen C."/>
            <person name="Yanf M."/>
            <person name="Daum C."/>
            <person name="Ng V."/>
            <person name="Clum A."/>
            <person name="Steindorff A."/>
            <person name="Ohm R."/>
            <person name="Martin F."/>
            <person name="Silar P."/>
            <person name="Natvig D."/>
            <person name="Lalanne C."/>
            <person name="Gautier V."/>
            <person name="Ament-Velasquez S.L."/>
            <person name="Kruys A."/>
            <person name="Hutchinson M.I."/>
            <person name="Powell A.J."/>
            <person name="Barry K."/>
            <person name="Miller A.N."/>
            <person name="Grigoriev I.V."/>
            <person name="Debuchy R."/>
            <person name="Gladieux P."/>
            <person name="Thoren M.H."/>
            <person name="Johannesson H."/>
        </authorList>
    </citation>
    <scope>NUCLEOTIDE SEQUENCE</scope>
    <source>
        <strain evidence="1">SMH4607-1</strain>
    </source>
</reference>
<protein>
    <recommendedName>
        <fullName evidence="3">C2H2-type domain-containing protein</fullName>
    </recommendedName>
</protein>
<dbReference type="Proteomes" id="UP001172102">
    <property type="component" value="Unassembled WGS sequence"/>
</dbReference>
<sequence>DGDSRRRKRARLTSANEAKKLACPYYKRNPRKYSKWTSCPGPGWDEVHRVKAHLYKRHTLPLQCPRCWEPFRSEARFREHLQQDPPCAVLANQKIVDGFTKEQEKMLRSRRRSRPETSRVDKWKEVYTILFPDDDVDNLPSPYYETIDSDARGGIGDYSVFLRREMPALVRQELDLMFQDELQDMEVTLRPRIEQMMIELQPRLLRMFQESE</sequence>
<organism evidence="1 2">
    <name type="scientific">Lasiosphaeris hirsuta</name>
    <dbReference type="NCBI Taxonomy" id="260670"/>
    <lineage>
        <taxon>Eukaryota</taxon>
        <taxon>Fungi</taxon>
        <taxon>Dikarya</taxon>
        <taxon>Ascomycota</taxon>
        <taxon>Pezizomycotina</taxon>
        <taxon>Sordariomycetes</taxon>
        <taxon>Sordariomycetidae</taxon>
        <taxon>Sordariales</taxon>
        <taxon>Lasiosphaeriaceae</taxon>
        <taxon>Lasiosphaeris</taxon>
    </lineage>
</organism>
<keyword evidence="2" id="KW-1185">Reference proteome</keyword>
<dbReference type="AlphaFoldDB" id="A0AA40ANI2"/>
<comment type="caution">
    <text evidence="1">The sequence shown here is derived from an EMBL/GenBank/DDBJ whole genome shotgun (WGS) entry which is preliminary data.</text>
</comment>
<gene>
    <name evidence="1" type="ORF">B0H67DRAFT_459235</name>
</gene>
<proteinExistence type="predicted"/>
<evidence type="ECO:0000313" key="2">
    <source>
        <dbReference type="Proteomes" id="UP001172102"/>
    </source>
</evidence>
<dbReference type="EMBL" id="JAUKUA010000003">
    <property type="protein sequence ID" value="KAK0719110.1"/>
    <property type="molecule type" value="Genomic_DNA"/>
</dbReference>
<dbReference type="PANTHER" id="PTHR38166">
    <property type="entry name" value="C2H2-TYPE DOMAIN-CONTAINING PROTEIN-RELATED"/>
    <property type="match status" value="1"/>
</dbReference>
<evidence type="ECO:0000313" key="1">
    <source>
        <dbReference type="EMBL" id="KAK0719110.1"/>
    </source>
</evidence>
<feature type="non-terminal residue" evidence="1">
    <location>
        <position position="212"/>
    </location>
</feature>
<evidence type="ECO:0008006" key="3">
    <source>
        <dbReference type="Google" id="ProtNLM"/>
    </source>
</evidence>
<dbReference type="PANTHER" id="PTHR38166:SF1">
    <property type="entry name" value="C2H2-TYPE DOMAIN-CONTAINING PROTEIN"/>
    <property type="match status" value="1"/>
</dbReference>
<feature type="non-terminal residue" evidence="1">
    <location>
        <position position="1"/>
    </location>
</feature>
<name>A0AA40ANI2_9PEZI</name>